<feature type="transmembrane region" description="Helical" evidence="1">
    <location>
        <begin position="614"/>
        <end position="635"/>
    </location>
</feature>
<name>A0A6J6L2X4_9ZZZZ</name>
<organism evidence="2">
    <name type="scientific">freshwater metagenome</name>
    <dbReference type="NCBI Taxonomy" id="449393"/>
    <lineage>
        <taxon>unclassified sequences</taxon>
        <taxon>metagenomes</taxon>
        <taxon>ecological metagenomes</taxon>
    </lineage>
</organism>
<evidence type="ECO:0000256" key="1">
    <source>
        <dbReference type="SAM" id="Phobius"/>
    </source>
</evidence>
<reference evidence="2" key="1">
    <citation type="submission" date="2020-05" db="EMBL/GenBank/DDBJ databases">
        <authorList>
            <person name="Chiriac C."/>
            <person name="Salcher M."/>
            <person name="Ghai R."/>
            <person name="Kavagutti S V."/>
        </authorList>
    </citation>
    <scope>NUCLEOTIDE SEQUENCE</scope>
</reference>
<keyword evidence="1" id="KW-0472">Membrane</keyword>
<dbReference type="Pfam" id="PF19516">
    <property type="entry name" value="DUF6049"/>
    <property type="match status" value="1"/>
</dbReference>
<accession>A0A6J6L2X4</accession>
<dbReference type="AlphaFoldDB" id="A0A6J6L2X4"/>
<gene>
    <name evidence="2" type="ORF">UFOPK2214_00878</name>
</gene>
<sequence length="653" mass="70874">MKSPRFLVTLLVLLAGVLPVSARPVAAEALPELSLITHTFNVRTATQLRFIFSDDPRFVNNPVEIELHRRVASRTSFQSIATGEARPGVIDALTLLPAQVRRINNSAQFSVPISARTDSPQGLFLAQDGVYPITLRIRDSESKEAIAEILTFINVRRTIDPSQTVQASTLIRLRAAPSLQPNGETSITDEARTKVRQFIEILKNQSYPMTVSVQPEIIEAFGSSTSDSDQALFLSLREQLRLRSITTAPFVPSDPSMFAAMNMRQEFIEQLRVGEDVLNKWLPGVVIHRGTYVADHYLTADGLQLLRTAGIVSVILAPRAQQNISVAGTTNVVMRPSGVNSNNVSVIAVDEAAAQTLVRDSTKNSGELSAFHTAAELLVARDDLLAAGQPAASLRILLSSQSGDPSANSSLVTATSLLQGSTGIRFTDMAAAQTPDRETSRVRFSANTPNTGAGRSAGIAVARKELTSTASMADPADIRRELWSHLFALAVSNTVVNGDDYVAGLRELLGDVRGSVTVTTPDTITLSGRSGAIRIQIRNNSEVPLTVRVRMASAKLRLQDPIRMVKLAAGGTTEVEVEAGTRSNGRFPISIRVTTPEGNLEVVPYIQVTARMNAIAGFGQYVSLFLLLLVLLWWWTHWRRARIQKARGTTVSD</sequence>
<dbReference type="InterPro" id="IPR046112">
    <property type="entry name" value="DUF6049"/>
</dbReference>
<keyword evidence="1" id="KW-1133">Transmembrane helix</keyword>
<dbReference type="EMBL" id="CAEZWJ010000023">
    <property type="protein sequence ID" value="CAB4655528.1"/>
    <property type="molecule type" value="Genomic_DNA"/>
</dbReference>
<evidence type="ECO:0000313" key="2">
    <source>
        <dbReference type="EMBL" id="CAB4655528.1"/>
    </source>
</evidence>
<proteinExistence type="predicted"/>
<protein>
    <submittedName>
        <fullName evidence="2">Unannotated protein</fullName>
    </submittedName>
</protein>
<keyword evidence="1" id="KW-0812">Transmembrane</keyword>